<protein>
    <recommendedName>
        <fullName evidence="1">RNA helicase</fullName>
        <ecNumber evidence="1">3.6.4.13</ecNumber>
    </recommendedName>
</protein>
<dbReference type="GO" id="GO:0002151">
    <property type="term" value="F:G-quadruplex RNA binding"/>
    <property type="evidence" value="ECO:0007669"/>
    <property type="project" value="TreeGrafter"/>
</dbReference>
<dbReference type="Proteomes" id="UP000694920">
    <property type="component" value="Unplaced"/>
</dbReference>
<keyword evidence="4 11" id="KW-0347">Helicase</keyword>
<keyword evidence="5" id="KW-0067">ATP-binding</keyword>
<dbReference type="PANTHER" id="PTHR18934">
    <property type="entry name" value="ATP-DEPENDENT RNA HELICASE"/>
    <property type="match status" value="1"/>
</dbReference>
<dbReference type="FunFam" id="3.40.50.300:FF:000526">
    <property type="entry name" value="DExH-box ATP-dependent RNA helicase DExH3"/>
    <property type="match status" value="1"/>
</dbReference>
<accession>A0AAJ7CCU4</accession>
<dbReference type="RefSeq" id="XP_015607633.1">
    <property type="nucleotide sequence ID" value="XM_015752147.2"/>
</dbReference>
<evidence type="ECO:0000256" key="6">
    <source>
        <dbReference type="ARBA" id="ARBA00022884"/>
    </source>
</evidence>
<proteinExistence type="inferred from homology"/>
<dbReference type="GO" id="GO:0005737">
    <property type="term" value="C:cytoplasm"/>
    <property type="evidence" value="ECO:0007669"/>
    <property type="project" value="TreeGrafter"/>
</dbReference>
<sequence>MFSCISTVFTKNRLQNSLQSKQYIFSAFSGRADLRSNSRDAGNEVIYQNELTEFLDDFTNLNKHVLLNVQRFDTSSHSPFKRKFLSLRRNQLKVHDYHDSIGFYYSSKIIPGLQSVRGIHTHAAFPCFASLKNVKKGDGSDKEQFESDYYDNLIDKILKDSPTKNKELHSEKEHRRRVHAHRFVKTETLHGKEDNLEIEGASLKEIERKYPDCKSKLHNIYNIVSQDTKKSNLISGTSKCTKRGHDVRWEFTYKILWPSEMTFLAVAKTKIAASKVAALKCLQWLEATGKVKNGIPQTLDKKEMSSLLDNKVELNIESDIATEIQSLLKEYQNEVEHIVKTFTPIKRESNLLEDSENDGQTSLLNTEHFDPVGGSSASKRFKKSSEFRNEILKEKALLRNETADQGLPISAFRTQILEEIEKSSVLLVKGDTGCGKTTQVPQFLMDYFAAKGRAGDCNMIVTQPRRISAISLAERIAEERNENIGDVVGYQVRLQQVLPQTPGGILFCTTGVLLRKLQSNPGLIGCSHVILDEAHERSIDTDVLMVLLKRAMKRNPNLKLIVMSATINAELFQRYFDCNAVEVPGRTFPVTMNFLEDIDAMGIRQSNNRDERNQSQRSPVVDCYYVARLIKWICKNKPDGAILCFLPGWAEITKVQTILTESSWANRRKDWILPLHSKVSFQAQRKIFSRPPPGVRKIILSTDIAETGITVSDVVYVIDTASHKQVRWDESQGLASMDNQWVSKANINQRKGRAGRVQSGISYHLLTREKFMNLDEFPLPEVMRISLEKTVLDCKTYSNEKAIDFLAKMPQPPSASAIERAVSDLRKLGALDENETLTALGKRISLFTTHPKLSKAMVYSSIFHCTSPIVSVASILSYDSELFVGALNNKSDIRSIKQKYHPASDHLAMSWLFTQWNSYYNEDPQDIKSFCYNMRLQPERMIILKKLRDLNAQFLVQCGMLEIGENYDDWNATKNDHAEHDELVRGVLFAGMDHLLQRKKFELIKGRLKNSPNLMVTEDKRRASLTSETVNYGRKSWPSPYLTYMRRTHSEERRTILIRETSILSPLTVFLFSQGTVNAVEQTNKSGSNDDDKVLVTIEDKKNVKLICTREDAELLFRFRDMMWSIVRYMVEIQGFQGFDRVEEYNTVNAYKRQMLFVLGKMLSSADITVDLKSDESDVASVDELLDSESGSETDESR</sequence>
<organism evidence="10 11">
    <name type="scientific">Cephus cinctus</name>
    <name type="common">Wheat stem sawfly</name>
    <dbReference type="NCBI Taxonomy" id="211228"/>
    <lineage>
        <taxon>Eukaryota</taxon>
        <taxon>Metazoa</taxon>
        <taxon>Ecdysozoa</taxon>
        <taxon>Arthropoda</taxon>
        <taxon>Hexapoda</taxon>
        <taxon>Insecta</taxon>
        <taxon>Pterygota</taxon>
        <taxon>Neoptera</taxon>
        <taxon>Endopterygota</taxon>
        <taxon>Hymenoptera</taxon>
        <taxon>Cephoidea</taxon>
        <taxon>Cephidae</taxon>
        <taxon>Cephus</taxon>
    </lineage>
</organism>
<evidence type="ECO:0000313" key="11">
    <source>
        <dbReference type="RefSeq" id="XP_015607633.1"/>
    </source>
</evidence>
<dbReference type="EC" id="3.6.4.13" evidence="1"/>
<reference evidence="11" key="1">
    <citation type="submission" date="2025-08" db="UniProtKB">
        <authorList>
            <consortium name="RefSeq"/>
        </authorList>
    </citation>
    <scope>IDENTIFICATION</scope>
</reference>
<name>A0AAJ7CCU4_CEPCN</name>
<dbReference type="Gene3D" id="3.30.160.20">
    <property type="match status" value="1"/>
</dbReference>
<dbReference type="GeneID" id="107273690"/>
<dbReference type="PROSITE" id="PS00690">
    <property type="entry name" value="DEAH_ATP_HELICASE"/>
    <property type="match status" value="1"/>
</dbReference>
<dbReference type="GO" id="GO:0005524">
    <property type="term" value="F:ATP binding"/>
    <property type="evidence" value="ECO:0007669"/>
    <property type="project" value="UniProtKB-KW"/>
</dbReference>
<keyword evidence="2" id="KW-0547">Nucleotide-binding</keyword>
<dbReference type="InterPro" id="IPR014001">
    <property type="entry name" value="Helicase_ATP-bd"/>
</dbReference>
<dbReference type="GO" id="GO:0003678">
    <property type="term" value="F:DNA helicase activity"/>
    <property type="evidence" value="ECO:0007669"/>
    <property type="project" value="TreeGrafter"/>
</dbReference>
<dbReference type="GO" id="GO:0003724">
    <property type="term" value="F:RNA helicase activity"/>
    <property type="evidence" value="ECO:0007669"/>
    <property type="project" value="UniProtKB-EC"/>
</dbReference>
<dbReference type="GO" id="GO:0005634">
    <property type="term" value="C:nucleus"/>
    <property type="evidence" value="ECO:0007669"/>
    <property type="project" value="TreeGrafter"/>
</dbReference>
<dbReference type="InterPro" id="IPR007502">
    <property type="entry name" value="Helicase-assoc_dom"/>
</dbReference>
<dbReference type="InterPro" id="IPR011545">
    <property type="entry name" value="DEAD/DEAH_box_helicase_dom"/>
</dbReference>
<comment type="similarity">
    <text evidence="7">Belongs to the DExH box helicase family.</text>
</comment>
<dbReference type="SMART" id="SM00490">
    <property type="entry name" value="HELICc"/>
    <property type="match status" value="1"/>
</dbReference>
<evidence type="ECO:0000256" key="3">
    <source>
        <dbReference type="ARBA" id="ARBA00022801"/>
    </source>
</evidence>
<keyword evidence="6" id="KW-0694">RNA-binding</keyword>
<dbReference type="CDD" id="cd17917">
    <property type="entry name" value="DEXHc_RHA-like"/>
    <property type="match status" value="1"/>
</dbReference>
<dbReference type="Gene3D" id="1.20.120.1080">
    <property type="match status" value="1"/>
</dbReference>
<evidence type="ECO:0000259" key="8">
    <source>
        <dbReference type="PROSITE" id="PS51192"/>
    </source>
</evidence>
<evidence type="ECO:0000256" key="7">
    <source>
        <dbReference type="ARBA" id="ARBA00060772"/>
    </source>
</evidence>
<dbReference type="AlphaFoldDB" id="A0AAJ7CCU4"/>
<dbReference type="PANTHER" id="PTHR18934:SF257">
    <property type="entry name" value="ATP-DEPENDENT RNA HELICASE DHX30"/>
    <property type="match status" value="1"/>
</dbReference>
<dbReference type="PROSITE" id="PS51192">
    <property type="entry name" value="HELICASE_ATP_BIND_1"/>
    <property type="match status" value="1"/>
</dbReference>
<dbReference type="KEGG" id="ccin:107273690"/>
<dbReference type="SUPFAM" id="SSF52540">
    <property type="entry name" value="P-loop containing nucleoside triphosphate hydrolases"/>
    <property type="match status" value="1"/>
</dbReference>
<dbReference type="SMART" id="SM00847">
    <property type="entry name" value="HA2"/>
    <property type="match status" value="1"/>
</dbReference>
<dbReference type="InterPro" id="IPR001650">
    <property type="entry name" value="Helicase_C-like"/>
</dbReference>
<evidence type="ECO:0000256" key="4">
    <source>
        <dbReference type="ARBA" id="ARBA00022806"/>
    </source>
</evidence>
<dbReference type="InterPro" id="IPR027417">
    <property type="entry name" value="P-loop_NTPase"/>
</dbReference>
<dbReference type="InterPro" id="IPR048333">
    <property type="entry name" value="HA2_WH"/>
</dbReference>
<dbReference type="SMART" id="SM00487">
    <property type="entry name" value="DEXDc"/>
    <property type="match status" value="1"/>
</dbReference>
<gene>
    <name evidence="11" type="primary">LOC107273690</name>
</gene>
<evidence type="ECO:0000256" key="1">
    <source>
        <dbReference type="ARBA" id="ARBA00012552"/>
    </source>
</evidence>
<dbReference type="Pfam" id="PF21010">
    <property type="entry name" value="HA2_C"/>
    <property type="match status" value="1"/>
</dbReference>
<feature type="domain" description="Helicase C-terminal" evidence="9">
    <location>
        <begin position="625"/>
        <end position="798"/>
    </location>
</feature>
<feature type="domain" description="Helicase ATP-binding" evidence="8">
    <location>
        <begin position="417"/>
        <end position="585"/>
    </location>
</feature>
<dbReference type="GO" id="GO:0016787">
    <property type="term" value="F:hydrolase activity"/>
    <property type="evidence" value="ECO:0007669"/>
    <property type="project" value="UniProtKB-KW"/>
</dbReference>
<dbReference type="PROSITE" id="PS51194">
    <property type="entry name" value="HELICASE_CTER"/>
    <property type="match status" value="1"/>
</dbReference>
<evidence type="ECO:0000313" key="10">
    <source>
        <dbReference type="Proteomes" id="UP000694920"/>
    </source>
</evidence>
<keyword evidence="3" id="KW-0378">Hydrolase</keyword>
<dbReference type="CDD" id="cd18791">
    <property type="entry name" value="SF2_C_RHA"/>
    <property type="match status" value="1"/>
</dbReference>
<evidence type="ECO:0000256" key="2">
    <source>
        <dbReference type="ARBA" id="ARBA00022741"/>
    </source>
</evidence>
<dbReference type="Pfam" id="PF00271">
    <property type="entry name" value="Helicase_C"/>
    <property type="match status" value="1"/>
</dbReference>
<dbReference type="InterPro" id="IPR002464">
    <property type="entry name" value="DNA/RNA_helicase_DEAH_CS"/>
</dbReference>
<dbReference type="Gene3D" id="3.40.50.300">
    <property type="entry name" value="P-loop containing nucleotide triphosphate hydrolases"/>
    <property type="match status" value="2"/>
</dbReference>
<dbReference type="Pfam" id="PF00270">
    <property type="entry name" value="DEAD"/>
    <property type="match status" value="1"/>
</dbReference>
<keyword evidence="10" id="KW-1185">Reference proteome</keyword>
<evidence type="ECO:0000256" key="5">
    <source>
        <dbReference type="ARBA" id="ARBA00022840"/>
    </source>
</evidence>
<evidence type="ECO:0000259" key="9">
    <source>
        <dbReference type="PROSITE" id="PS51194"/>
    </source>
</evidence>
<dbReference type="Pfam" id="PF04408">
    <property type="entry name" value="WHD_HA2"/>
    <property type="match status" value="1"/>
</dbReference>